<feature type="compositionally biased region" description="Acidic residues" evidence="1">
    <location>
        <begin position="351"/>
        <end position="362"/>
    </location>
</feature>
<feature type="compositionally biased region" description="Pro residues" evidence="1">
    <location>
        <begin position="1227"/>
        <end position="1237"/>
    </location>
</feature>
<name>A0A0G4FJM2_9ALVE</name>
<feature type="compositionally biased region" description="Pro residues" evidence="1">
    <location>
        <begin position="1761"/>
        <end position="1775"/>
    </location>
</feature>
<feature type="compositionally biased region" description="Gly residues" evidence="1">
    <location>
        <begin position="1613"/>
        <end position="1627"/>
    </location>
</feature>
<sequence>MNNPVPRFGTEGHKRSPPCCPSLSQEKAEALMNSLPLFSAWVRTAKAKSVDGGGVVAASPAKVGGELEQKGQPEEGKTNTNQSATIDSLEKHADVGTGGEKPLDGGEGRVEVEEGGEGAAAGETEGIPHDSLMAELLDLVHQRAGKLGENFRFALVLLPKEKEADAEEGVLEAGQRKDTKPDEGAGEVGGSRVFSRKAGAGAGEVLPSELTTSETQVRVLEDTPRDRMGEDGDGEEETILERRKSNVRSPSRDVVDKEKEEGEEEKIPMPSADTQGGEMKKEVFVPWASARALLNLVLSERNREDPASGYGHHHGGLLPQTEDSEEVQHAAAAAKLASSSAAAVGQHPEEGEAEGVCGEETDKENRLKRKENEGLEERAVEQKDGGTAGIEAVEPNLSPPSRADDHAVFPPLPPFASSTRGKSGDSAKAVASWHPAAEATEGPLELEGCGNVSTNPHAMPSPELFLPFRLRPRRFCGAWKGVEGLEWGDEDEVDETTQQPGSFSSLSPGGRRTLSDIAVEWEPIWEVTEEANSGAVENVPGEGGDKEGGGDRDGDKGAPVASSSYHLPPSFDGLSSLVPSNSRRPPRSRLPTLTSKETCRRSSSLPLRLRFPRGRPIRPSPLPLEGSSKAFHEKEGGTETRSEGLHLPIESREERMAKEGQRSKQEKEVNRTPAGSKAQADGPRGKGKQLQEKERCEGRLWRVVRPWHSADVAVAPLHPGDLVSTVSVRPSGFLVVRRIDGPAAISPPPDSHQQISVENIDQQQADDSEAEVFVCPLHILSAASPTTAASPFQPLAGLSLPAPIGVPLSGRPGGRIDLKGADAGEKATAASEALHKPGPIPPIPPAAAAAARGGGADDSRLPPHPPCVAATKFLSQSLTHRGPLAGLPADSSTAAPHAHAPPCVPAGLESLLKETRGPSKTIDDNLPPPPPYEESLGRLQGSSVPKPPQPPQPQPQPQTATTAPPFHAETEETHSPAGGIEGKAKETAAAGALGVAVNRQASEELKWAMPPTDGPPVSPAAKNQQDIPPHYHTEHQPAAVAAVRESAAVPPVPHPPERPIPPPPLHHTEREQEEKRQPEKKETSHLPVLMSAKETASEVKRHATTMVTTVPPTASTLARLRRATALPCSSQPAAVPSLAVSDAEDDLPPGYDEPGATVACGGRITFPQAPLTAEVLEQQQQQQQHGSNSAASPPFSHHRPPLSPSWPLSQPNRQPPTVHPTMQQGPPAGPRHLPQPPHRAGGVATAASYGGPQEGTPQSVIPLSQLPPFGTHAVAPLEAAARSPSIPPFTANPPVPVPVPTSRGGLRGRSVEAAENFPRQMLQAEAAAGGGNFRPAVAAGPSPHPPPGFEVAGVVSASRGDRRHDSAAGSMRGTAESLQRGARGNALPPDFNDTSAVAPPPTQIVPPSAEALRQLNNKAANQPPGRFPPPLQQPDHFNHLPPGGQGGPPNFPSHQSPFHHPAQQQHLSSRPETLPPHIDARALQPPDFDEPSHLDSRGPPQPFPMHPHHHHHNQLGGPQPMPPHEPAAFHPHQPPHQQPSPASGPRLIPGGGGGDAPSVGPGPMHAAAAAGVTAGALQPRLGGGSTHDHSGFPPNASAAFPPMPTQVPPPFNAGGGMMTPSEGGRGPPGMPQQTGMGPGGVPHVAQPQTSAQPPHLHDAFPPPRDSAAPPPFPMAGAESMPPSGGGVDPQQHPMARNPLAHAAGGLPPVYPHILTAQTGQQQQPGSGLLQNPTQQQQGQPGPGPGGPLSQQLGGPRDPPHHPNPNFPQGPMPPGTAAPWPAGQPPLQQQQQGPPPGVNANAPGGLGGMPDMPPPSYHQRMGEGPAPYGGAGAMAPPPAYSNSLPPPPHLQQQQQPGVSDFVRVGAMRPEVPPHDPHQHMHMMHGGPPHSSNRLQQLAPMTSGFSPQTGAGADLQTLPPTAQGQPLPHPNELPTYQQNDPPAMQQQQQQQPYPGMGPQQPQQQQPYAPRSAFPSGPTPQQQHPTLGPGGGGGGEMMRQQQQQPNNPPMDPRMQMGGVQPRPQFPPPGAGGGGGGGPMSTHPIGGPLNPNLPQQHQHHGPAGGWMGPGPGPDRFGGPQQQQQQQGLPPQYGEGPGPGGPRGGPPQFPSQQQQRENGGQMSPMDPSGGSNFPHMQMHGGGMGMPPPSQFHLGGPQQQQQQQPGGPFGQQPGGDPRGGGNFLGGNQGGGILGPHPHQQQQHPYNYPGPGGTGGRGGARS</sequence>
<feature type="compositionally biased region" description="Low complexity" evidence="1">
    <location>
        <begin position="1714"/>
        <end position="1739"/>
    </location>
</feature>
<accession>A0A0G4FJM2</accession>
<feature type="compositionally biased region" description="Basic and acidic residues" evidence="1">
    <location>
        <begin position="543"/>
        <end position="556"/>
    </location>
</feature>
<feature type="compositionally biased region" description="Low complexity" evidence="1">
    <location>
        <begin position="2009"/>
        <end position="2019"/>
    </location>
</feature>
<gene>
    <name evidence="2" type="ORF">Cvel_17379</name>
</gene>
<feature type="region of interest" description="Disordered" evidence="1">
    <location>
        <begin position="164"/>
        <end position="280"/>
    </location>
</feature>
<feature type="compositionally biased region" description="Acidic residues" evidence="1">
    <location>
        <begin position="486"/>
        <end position="495"/>
    </location>
</feature>
<evidence type="ECO:0000256" key="1">
    <source>
        <dbReference type="SAM" id="MobiDB-lite"/>
    </source>
</evidence>
<feature type="compositionally biased region" description="Basic and acidic residues" evidence="1">
    <location>
        <begin position="239"/>
        <end position="260"/>
    </location>
</feature>
<feature type="compositionally biased region" description="Low complexity" evidence="1">
    <location>
        <begin position="2149"/>
        <end position="2160"/>
    </location>
</feature>
<feature type="region of interest" description="Disordered" evidence="1">
    <location>
        <begin position="484"/>
        <end position="512"/>
    </location>
</feature>
<feature type="compositionally biased region" description="Gly residues" evidence="1">
    <location>
        <begin position="2203"/>
        <end position="2215"/>
    </location>
</feature>
<feature type="compositionally biased region" description="Basic and acidic residues" evidence="1">
    <location>
        <begin position="1066"/>
        <end position="1084"/>
    </location>
</feature>
<feature type="compositionally biased region" description="Basic and acidic residues" evidence="1">
    <location>
        <begin position="65"/>
        <end position="77"/>
    </location>
</feature>
<feature type="compositionally biased region" description="Low complexity" evidence="1">
    <location>
        <begin position="330"/>
        <end position="343"/>
    </location>
</feature>
<feature type="compositionally biased region" description="Polar residues" evidence="1">
    <location>
        <begin position="496"/>
        <end position="507"/>
    </location>
</feature>
<feature type="compositionally biased region" description="Low complexity" evidence="1">
    <location>
        <begin position="1776"/>
        <end position="1802"/>
    </location>
</feature>
<feature type="region of interest" description="Disordered" evidence="1">
    <location>
        <begin position="51"/>
        <end position="127"/>
    </location>
</feature>
<feature type="compositionally biased region" description="Pro residues" evidence="1">
    <location>
        <begin position="1050"/>
        <end position="1065"/>
    </location>
</feature>
<feature type="compositionally biased region" description="Basic and acidic residues" evidence="1">
    <location>
        <begin position="911"/>
        <end position="923"/>
    </location>
</feature>
<reference evidence="2" key="1">
    <citation type="submission" date="2014-11" db="EMBL/GenBank/DDBJ databases">
        <authorList>
            <person name="Otto D Thomas"/>
            <person name="Naeem Raeece"/>
        </authorList>
    </citation>
    <scope>NUCLEOTIDE SEQUENCE</scope>
</reference>
<feature type="compositionally biased region" description="Basic and acidic residues" evidence="1">
    <location>
        <begin position="814"/>
        <end position="825"/>
    </location>
</feature>
<feature type="region of interest" description="Disordered" evidence="1">
    <location>
        <begin position="1285"/>
        <end position="1306"/>
    </location>
</feature>
<feature type="compositionally biased region" description="Basic and acidic residues" evidence="1">
    <location>
        <begin position="101"/>
        <end position="112"/>
    </location>
</feature>
<feature type="compositionally biased region" description="Low complexity" evidence="1">
    <location>
        <begin position="888"/>
        <end position="901"/>
    </location>
</feature>
<feature type="compositionally biased region" description="Low complexity" evidence="1">
    <location>
        <begin position="2188"/>
        <end position="2202"/>
    </location>
</feature>
<feature type="compositionally biased region" description="Basic and acidic residues" evidence="1">
    <location>
        <begin position="370"/>
        <end position="384"/>
    </location>
</feature>
<feature type="region of interest" description="Disordered" evidence="1">
    <location>
        <begin position="811"/>
        <end position="868"/>
    </location>
</feature>
<dbReference type="VEuPathDB" id="CryptoDB:Cvel_17379"/>
<feature type="compositionally biased region" description="Low complexity" evidence="1">
    <location>
        <begin position="1539"/>
        <end position="1548"/>
    </location>
</feature>
<evidence type="ECO:0000313" key="2">
    <source>
        <dbReference type="EMBL" id="CEM13948.1"/>
    </source>
</evidence>
<feature type="compositionally biased region" description="Low complexity" evidence="1">
    <location>
        <begin position="1037"/>
        <end position="1049"/>
    </location>
</feature>
<feature type="compositionally biased region" description="Pro residues" evidence="1">
    <location>
        <begin position="945"/>
        <end position="956"/>
    </location>
</feature>
<feature type="region of interest" description="Disordered" evidence="1">
    <location>
        <begin position="1127"/>
        <end position="1260"/>
    </location>
</feature>
<feature type="compositionally biased region" description="Pro residues" evidence="1">
    <location>
        <begin position="1285"/>
        <end position="1299"/>
    </location>
</feature>
<feature type="compositionally biased region" description="Low complexity" evidence="1">
    <location>
        <begin position="574"/>
        <end position="609"/>
    </location>
</feature>
<feature type="compositionally biased region" description="Pro residues" evidence="1">
    <location>
        <begin position="1834"/>
        <end position="1848"/>
    </location>
</feature>
<feature type="compositionally biased region" description="Polar residues" evidence="1">
    <location>
        <begin position="1889"/>
        <end position="1907"/>
    </location>
</feature>
<feature type="region of interest" description="Disordered" evidence="1">
    <location>
        <begin position="1003"/>
        <end position="1110"/>
    </location>
</feature>
<dbReference type="EMBL" id="CDMZ01000421">
    <property type="protein sequence ID" value="CEM13948.1"/>
    <property type="molecule type" value="Genomic_DNA"/>
</dbReference>
<feature type="compositionally biased region" description="Low complexity" evidence="1">
    <location>
        <begin position="1939"/>
        <end position="1967"/>
    </location>
</feature>
<protein>
    <submittedName>
        <fullName evidence="2">Uncharacterized protein</fullName>
    </submittedName>
</protein>
<feature type="compositionally biased region" description="Low complexity" evidence="1">
    <location>
        <begin position="2069"/>
        <end position="2089"/>
    </location>
</feature>
<feature type="region of interest" description="Disordered" evidence="1">
    <location>
        <begin position="1329"/>
        <end position="2215"/>
    </location>
</feature>
<feature type="region of interest" description="Disordered" evidence="1">
    <location>
        <begin position="884"/>
        <end position="988"/>
    </location>
</feature>
<proteinExistence type="predicted"/>
<feature type="compositionally biased region" description="Polar residues" evidence="1">
    <location>
        <begin position="1452"/>
        <end position="1471"/>
    </location>
</feature>
<feature type="compositionally biased region" description="Low complexity" evidence="1">
    <location>
        <begin position="1556"/>
        <end position="1576"/>
    </location>
</feature>
<feature type="compositionally biased region" description="Basic and acidic residues" evidence="1">
    <location>
        <begin position="174"/>
        <end position="183"/>
    </location>
</feature>
<feature type="region of interest" description="Disordered" evidence="1">
    <location>
        <begin position="303"/>
        <end position="455"/>
    </location>
</feature>
<feature type="compositionally biased region" description="Pro residues" evidence="1">
    <location>
        <begin position="1660"/>
        <end position="1673"/>
    </location>
</feature>
<feature type="compositionally biased region" description="Pro residues" evidence="1">
    <location>
        <begin position="1601"/>
        <end position="1611"/>
    </location>
</feature>
<feature type="compositionally biased region" description="Gly residues" evidence="1">
    <location>
        <begin position="2161"/>
        <end position="2187"/>
    </location>
</feature>
<feature type="compositionally biased region" description="Basic and acidic residues" evidence="1">
    <location>
        <begin position="630"/>
        <end position="670"/>
    </location>
</feature>
<feature type="region of interest" description="Disordered" evidence="1">
    <location>
        <begin position="1"/>
        <end position="22"/>
    </location>
</feature>
<organism evidence="2">
    <name type="scientific">Chromera velia CCMP2878</name>
    <dbReference type="NCBI Taxonomy" id="1169474"/>
    <lineage>
        <taxon>Eukaryota</taxon>
        <taxon>Sar</taxon>
        <taxon>Alveolata</taxon>
        <taxon>Colpodellida</taxon>
        <taxon>Chromeraceae</taxon>
        <taxon>Chromera</taxon>
    </lineage>
</organism>
<feature type="compositionally biased region" description="Basic and acidic residues" evidence="1">
    <location>
        <begin position="219"/>
        <end position="230"/>
    </location>
</feature>
<feature type="region of interest" description="Disordered" evidence="1">
    <location>
        <begin position="529"/>
        <end position="693"/>
    </location>
</feature>